<dbReference type="Proteomes" id="UP001605036">
    <property type="component" value="Unassembled WGS sequence"/>
</dbReference>
<comment type="caution">
    <text evidence="3">The sequence shown here is derived from an EMBL/GenBank/DDBJ whole genome shotgun (WGS) entry which is preliminary data.</text>
</comment>
<organism evidence="3 4">
    <name type="scientific">Riccia fluitans</name>
    <dbReference type="NCBI Taxonomy" id="41844"/>
    <lineage>
        <taxon>Eukaryota</taxon>
        <taxon>Viridiplantae</taxon>
        <taxon>Streptophyta</taxon>
        <taxon>Embryophyta</taxon>
        <taxon>Marchantiophyta</taxon>
        <taxon>Marchantiopsida</taxon>
        <taxon>Marchantiidae</taxon>
        <taxon>Marchantiales</taxon>
        <taxon>Ricciaceae</taxon>
        <taxon>Riccia</taxon>
    </lineage>
</organism>
<name>A0ABD1YEK5_9MARC</name>
<feature type="compositionally biased region" description="Polar residues" evidence="2">
    <location>
        <begin position="199"/>
        <end position="209"/>
    </location>
</feature>
<feature type="coiled-coil region" evidence="1">
    <location>
        <begin position="167"/>
        <end position="194"/>
    </location>
</feature>
<feature type="region of interest" description="Disordered" evidence="2">
    <location>
        <begin position="88"/>
        <end position="141"/>
    </location>
</feature>
<keyword evidence="1" id="KW-0175">Coiled coil</keyword>
<accession>A0ABD1YEK5</accession>
<gene>
    <name evidence="3" type="ORF">R1flu_013779</name>
</gene>
<evidence type="ECO:0000256" key="1">
    <source>
        <dbReference type="SAM" id="Coils"/>
    </source>
</evidence>
<dbReference type="EMBL" id="JBHFFA010000004">
    <property type="protein sequence ID" value="KAL2629093.1"/>
    <property type="molecule type" value="Genomic_DNA"/>
</dbReference>
<keyword evidence="4" id="KW-1185">Reference proteome</keyword>
<evidence type="ECO:0000313" key="3">
    <source>
        <dbReference type="EMBL" id="KAL2629093.1"/>
    </source>
</evidence>
<feature type="region of interest" description="Disordered" evidence="2">
    <location>
        <begin position="1"/>
        <end position="27"/>
    </location>
</feature>
<evidence type="ECO:0000313" key="4">
    <source>
        <dbReference type="Proteomes" id="UP001605036"/>
    </source>
</evidence>
<proteinExistence type="predicted"/>
<feature type="region of interest" description="Disordered" evidence="2">
    <location>
        <begin position="199"/>
        <end position="227"/>
    </location>
</feature>
<feature type="region of interest" description="Disordered" evidence="2">
    <location>
        <begin position="458"/>
        <end position="487"/>
    </location>
</feature>
<evidence type="ECO:0000256" key="2">
    <source>
        <dbReference type="SAM" id="MobiDB-lite"/>
    </source>
</evidence>
<sequence length="586" mass="65731">MGWRKREPKPVPFNQETALMRRGKHSLERSPSAVFKLMYTLFDNSPTSALKILDGTHDARGRLPSPSLSQESFSSPLSVPLEYEAGRRIEGSESSSESSDYGGVRLLKAKPKESKSETGASVTRHRNPSTSDDSNRDPYDDSSNSLFEIILDDEEKNVVDPQFRKVVTRLESEVDILRRRLEKEEQEVKKLKDEICSMRSSSASSQVESPRSDMGMPKSLFAESESSRTLSDKCDSLSQRYMGVPKSLFAESESSRTLSDKCDSDSQRYLEFCPANDGHLVKLAQDELLSRTTNCPTEESDDDACLANYFYVSLSSLSKEHLDQYHSEPGHEHMTTFLADAAALGEGATLGCQFDVTGNEPLERRENLGYRCPEGEDIEPLERRENLGNRCPEGEEPFVEVVSRSEEESFDSNDSSASCVSSTLDYGIPADPEIAKNRREVKARHQEMEEKLMKLLRSSRRDLSRPAKSPRAMQGTSTSRSCPSGPSLAEKSQLLLNWTRIVDIQEERSNISLKIYLMQWSFVLGVPTASSSSVIEWSRSRSRERSTEKGGDRRTRHLSAFTALRCMPGLWFGLTPFLKPVEAMSA</sequence>
<protein>
    <submittedName>
        <fullName evidence="3">Uncharacterized protein</fullName>
    </submittedName>
</protein>
<dbReference type="AlphaFoldDB" id="A0ABD1YEK5"/>
<feature type="compositionally biased region" description="Polar residues" evidence="2">
    <location>
        <begin position="474"/>
        <end position="484"/>
    </location>
</feature>
<reference evidence="3 4" key="1">
    <citation type="submission" date="2024-09" db="EMBL/GenBank/DDBJ databases">
        <title>Chromosome-scale assembly of Riccia fluitans.</title>
        <authorList>
            <person name="Paukszto L."/>
            <person name="Sawicki J."/>
            <person name="Karawczyk K."/>
            <person name="Piernik-Szablinska J."/>
            <person name="Szczecinska M."/>
            <person name="Mazdziarz M."/>
        </authorList>
    </citation>
    <scope>NUCLEOTIDE SEQUENCE [LARGE SCALE GENOMIC DNA]</scope>
    <source>
        <strain evidence="3">Rf_01</strain>
        <tissue evidence="3">Aerial parts of the thallus</tissue>
    </source>
</reference>